<dbReference type="AlphaFoldDB" id="A0A1F4ZD41"/>
<dbReference type="PRINTS" id="PR01038">
    <property type="entry name" value="TRNASYNTHARG"/>
</dbReference>
<evidence type="ECO:0000313" key="12">
    <source>
        <dbReference type="Proteomes" id="UP000177080"/>
    </source>
</evidence>
<comment type="similarity">
    <text evidence="1 8 9">Belongs to the class-I aminoacyl-tRNA synthetase family.</text>
</comment>
<comment type="subunit">
    <text evidence="8">Monomer.</text>
</comment>
<dbReference type="NCBIfam" id="TIGR00456">
    <property type="entry name" value="argS"/>
    <property type="match status" value="1"/>
</dbReference>
<evidence type="ECO:0000256" key="6">
    <source>
        <dbReference type="ARBA" id="ARBA00023146"/>
    </source>
</evidence>
<dbReference type="HAMAP" id="MF_00123">
    <property type="entry name" value="Arg_tRNA_synth"/>
    <property type="match status" value="1"/>
</dbReference>
<feature type="domain" description="DALR anticodon binding" evidence="10">
    <location>
        <begin position="411"/>
        <end position="537"/>
    </location>
</feature>
<feature type="short sequence motif" description="'HIGH' region" evidence="8">
    <location>
        <begin position="98"/>
        <end position="108"/>
    </location>
</feature>
<keyword evidence="5 8" id="KW-0648">Protein biosynthesis</keyword>
<keyword evidence="4 8" id="KW-0067">ATP-binding</keyword>
<evidence type="ECO:0000256" key="1">
    <source>
        <dbReference type="ARBA" id="ARBA00005594"/>
    </source>
</evidence>
<name>A0A1F4ZD41_9BACT</name>
<protein>
    <recommendedName>
        <fullName evidence="8">Arginine--tRNA ligase</fullName>
        <ecNumber evidence="8">6.1.1.19</ecNumber>
    </recommendedName>
    <alternativeName>
        <fullName evidence="8">Arginyl-tRNA synthetase</fullName>
        <shortName evidence="8">ArgRS</shortName>
    </alternativeName>
</protein>
<evidence type="ECO:0000256" key="7">
    <source>
        <dbReference type="ARBA" id="ARBA00049339"/>
    </source>
</evidence>
<accession>A0A1F4ZD41</accession>
<dbReference type="InterPro" id="IPR001278">
    <property type="entry name" value="Arg-tRNA-ligase"/>
</dbReference>
<keyword evidence="3 8" id="KW-0547">Nucleotide-binding</keyword>
<dbReference type="GO" id="GO:0006420">
    <property type="term" value="P:arginyl-tRNA aminoacylation"/>
    <property type="evidence" value="ECO:0007669"/>
    <property type="project" value="UniProtKB-UniRule"/>
</dbReference>
<gene>
    <name evidence="8" type="primary">argS</name>
    <name evidence="11" type="ORF">A2989_01850</name>
</gene>
<keyword evidence="6 8" id="KW-0030">Aminoacyl-tRNA synthetase</keyword>
<dbReference type="SUPFAM" id="SSF52374">
    <property type="entry name" value="Nucleotidylyl transferase"/>
    <property type="match status" value="1"/>
</dbReference>
<evidence type="ECO:0000256" key="9">
    <source>
        <dbReference type="RuleBase" id="RU363038"/>
    </source>
</evidence>
<dbReference type="Gene3D" id="3.40.50.620">
    <property type="entry name" value="HUPs"/>
    <property type="match status" value="1"/>
</dbReference>
<evidence type="ECO:0000256" key="8">
    <source>
        <dbReference type="HAMAP-Rule" id="MF_00123"/>
    </source>
</evidence>
<dbReference type="CDD" id="cd07956">
    <property type="entry name" value="Anticodon_Ia_Arg"/>
    <property type="match status" value="1"/>
</dbReference>
<organism evidence="11 12">
    <name type="scientific">Candidatus Amesbacteria bacterium RIFCSPLOWO2_01_FULL_48_25</name>
    <dbReference type="NCBI Taxonomy" id="1797259"/>
    <lineage>
        <taxon>Bacteria</taxon>
        <taxon>Candidatus Amesiibacteriota</taxon>
    </lineage>
</organism>
<dbReference type="EMBL" id="MEXN01000002">
    <property type="protein sequence ID" value="OGD04202.1"/>
    <property type="molecule type" value="Genomic_DNA"/>
</dbReference>
<comment type="caution">
    <text evidence="11">The sequence shown here is derived from an EMBL/GenBank/DDBJ whole genome shotgun (WGS) entry which is preliminary data.</text>
</comment>
<keyword evidence="8" id="KW-0963">Cytoplasm</keyword>
<evidence type="ECO:0000259" key="10">
    <source>
        <dbReference type="SMART" id="SM00836"/>
    </source>
</evidence>
<dbReference type="Gene3D" id="3.30.1360.70">
    <property type="entry name" value="Arginyl tRNA synthetase N-terminal domain"/>
    <property type="match status" value="1"/>
</dbReference>
<dbReference type="GO" id="GO:0005524">
    <property type="term" value="F:ATP binding"/>
    <property type="evidence" value="ECO:0007669"/>
    <property type="project" value="UniProtKB-UniRule"/>
</dbReference>
<evidence type="ECO:0000256" key="3">
    <source>
        <dbReference type="ARBA" id="ARBA00022741"/>
    </source>
</evidence>
<reference evidence="11 12" key="1">
    <citation type="journal article" date="2016" name="Nat. Commun.">
        <title>Thousands of microbial genomes shed light on interconnected biogeochemical processes in an aquifer system.</title>
        <authorList>
            <person name="Anantharaman K."/>
            <person name="Brown C.T."/>
            <person name="Hug L.A."/>
            <person name="Sharon I."/>
            <person name="Castelle C.J."/>
            <person name="Probst A.J."/>
            <person name="Thomas B.C."/>
            <person name="Singh A."/>
            <person name="Wilkins M.J."/>
            <person name="Karaoz U."/>
            <person name="Brodie E.L."/>
            <person name="Williams K.H."/>
            <person name="Hubbard S.S."/>
            <person name="Banfield J.F."/>
        </authorList>
    </citation>
    <scope>NUCLEOTIDE SEQUENCE [LARGE SCALE GENOMIC DNA]</scope>
</reference>
<dbReference type="InterPro" id="IPR014729">
    <property type="entry name" value="Rossmann-like_a/b/a_fold"/>
</dbReference>
<dbReference type="SMART" id="SM00836">
    <property type="entry name" value="DALR_1"/>
    <property type="match status" value="1"/>
</dbReference>
<dbReference type="PANTHER" id="PTHR11956:SF5">
    <property type="entry name" value="ARGININE--TRNA LIGASE, CYTOPLASMIC"/>
    <property type="match status" value="1"/>
</dbReference>
<dbReference type="STRING" id="1797259.A2989_01850"/>
<comment type="subcellular location">
    <subcellularLocation>
        <location evidence="8">Cytoplasm</location>
    </subcellularLocation>
</comment>
<comment type="catalytic activity">
    <reaction evidence="7 8">
        <text>tRNA(Arg) + L-arginine + ATP = L-arginyl-tRNA(Arg) + AMP + diphosphate</text>
        <dbReference type="Rhea" id="RHEA:20301"/>
        <dbReference type="Rhea" id="RHEA-COMP:9658"/>
        <dbReference type="Rhea" id="RHEA-COMP:9673"/>
        <dbReference type="ChEBI" id="CHEBI:30616"/>
        <dbReference type="ChEBI" id="CHEBI:32682"/>
        <dbReference type="ChEBI" id="CHEBI:33019"/>
        <dbReference type="ChEBI" id="CHEBI:78442"/>
        <dbReference type="ChEBI" id="CHEBI:78513"/>
        <dbReference type="ChEBI" id="CHEBI:456215"/>
        <dbReference type="EC" id="6.1.1.19"/>
    </reaction>
</comment>
<dbReference type="Pfam" id="PF05746">
    <property type="entry name" value="DALR_1"/>
    <property type="match status" value="1"/>
</dbReference>
<dbReference type="Proteomes" id="UP000177080">
    <property type="component" value="Unassembled WGS sequence"/>
</dbReference>
<dbReference type="CDD" id="cd00671">
    <property type="entry name" value="ArgRS_core"/>
    <property type="match status" value="1"/>
</dbReference>
<dbReference type="EC" id="6.1.1.19" evidence="8"/>
<keyword evidence="2 8" id="KW-0436">Ligase</keyword>
<dbReference type="SUPFAM" id="SSF47323">
    <property type="entry name" value="Anticodon-binding domain of a subclass of class I aminoacyl-tRNA synthetases"/>
    <property type="match status" value="1"/>
</dbReference>
<dbReference type="PANTHER" id="PTHR11956">
    <property type="entry name" value="ARGINYL-TRNA SYNTHETASE"/>
    <property type="match status" value="1"/>
</dbReference>
<dbReference type="InterPro" id="IPR036695">
    <property type="entry name" value="Arg-tRNA-synth_N_sf"/>
</dbReference>
<dbReference type="FunFam" id="3.40.50.620:FF:000116">
    <property type="entry name" value="Arginine--tRNA ligase"/>
    <property type="match status" value="1"/>
</dbReference>
<dbReference type="SUPFAM" id="SSF55190">
    <property type="entry name" value="Arginyl-tRNA synthetase (ArgRS), N-terminal 'additional' domain"/>
    <property type="match status" value="1"/>
</dbReference>
<proteinExistence type="inferred from homology"/>
<dbReference type="GO" id="GO:0004814">
    <property type="term" value="F:arginine-tRNA ligase activity"/>
    <property type="evidence" value="ECO:0007669"/>
    <property type="project" value="UniProtKB-UniRule"/>
</dbReference>
<dbReference type="InterPro" id="IPR009080">
    <property type="entry name" value="tRNAsynth_Ia_anticodon-bd"/>
</dbReference>
<dbReference type="GO" id="GO:0005737">
    <property type="term" value="C:cytoplasm"/>
    <property type="evidence" value="ECO:0007669"/>
    <property type="project" value="UniProtKB-SubCell"/>
</dbReference>
<dbReference type="InterPro" id="IPR008909">
    <property type="entry name" value="DALR_anticod-bd"/>
</dbReference>
<evidence type="ECO:0000256" key="4">
    <source>
        <dbReference type="ARBA" id="ARBA00022840"/>
    </source>
</evidence>
<evidence type="ECO:0000256" key="5">
    <source>
        <dbReference type="ARBA" id="ARBA00022917"/>
    </source>
</evidence>
<dbReference type="InterPro" id="IPR035684">
    <property type="entry name" value="ArgRS_core"/>
</dbReference>
<sequence length="537" mass="60582">MQKSIRDYLLEKIGKPVKLEHPEREEWGDYAFFAKDGEVEIKSDEVIERVEKVGGFVNIWLQNEWLSNKVSEVIKEGDKYGSTAEGSGKTVVIDYSAPNIAKRFGIGHLRSTIIGQALYNLHQFLGYKVIGDNHLGDWGTQFGKLIYMIKKTGTEDYTIENLEKLYVLFHQEPDDDGARKWFKKLEDGDVEAKSIWKKCVDVSMAEFERIYQILGVKIDETYGESFYEDIMPEVIREAKERGITSVSEGALVVEVPGFKTPLMLLKSDGGTTYAIRDLATLRFRKGKWSPKMIIYEVGAEQTLHFEQVFAVARMLGYAGGDVKLVHTKHGLYLDADGKKFATRKGKTIKLEEVLEEAIGRARKLGCEEEETAKAVGVGAIKYFDLSHNISSDIVFDWEKVMALEGNSGPYLQYTFARTQSVLSKASTQYLTPNPSPNLGEGNQRGEVVFNDEERSVLRYLYRFPEVVQEAAVRLAPNLVCNYLYELASKYNTFYNKHSILSAGSEEARNFRIGLTVAVGQILKNGLGLLEIEAPGRM</sequence>
<dbReference type="Gene3D" id="1.10.730.10">
    <property type="entry name" value="Isoleucyl-tRNA Synthetase, Domain 1"/>
    <property type="match status" value="1"/>
</dbReference>
<dbReference type="Pfam" id="PF00750">
    <property type="entry name" value="tRNA-synt_1d"/>
    <property type="match status" value="1"/>
</dbReference>
<evidence type="ECO:0000313" key="11">
    <source>
        <dbReference type="EMBL" id="OGD04202.1"/>
    </source>
</evidence>
<evidence type="ECO:0000256" key="2">
    <source>
        <dbReference type="ARBA" id="ARBA00022598"/>
    </source>
</evidence>